<dbReference type="AlphaFoldDB" id="A0A6P2C2X5"/>
<dbReference type="InterPro" id="IPR019646">
    <property type="entry name" value="Aminoglyc_AdlTrfase"/>
</dbReference>
<accession>A0A6P2C2X5</accession>
<comment type="caution">
    <text evidence="1">The sequence shown here is derived from an EMBL/GenBank/DDBJ whole genome shotgun (WGS) entry which is preliminary data.</text>
</comment>
<organism evidence="1 2">
    <name type="scientific">Trebonia kvetii</name>
    <dbReference type="NCBI Taxonomy" id="2480626"/>
    <lineage>
        <taxon>Bacteria</taxon>
        <taxon>Bacillati</taxon>
        <taxon>Actinomycetota</taxon>
        <taxon>Actinomycetes</taxon>
        <taxon>Streptosporangiales</taxon>
        <taxon>Treboniaceae</taxon>
        <taxon>Trebonia</taxon>
    </lineage>
</organism>
<protein>
    <submittedName>
        <fullName evidence="1">Amino acid transporter</fullName>
    </submittedName>
</protein>
<name>A0A6P2C2X5_9ACTN</name>
<reference evidence="1 2" key="1">
    <citation type="submission" date="2018-11" db="EMBL/GenBank/DDBJ databases">
        <title>Trebonia kvetii gen.nov., sp.nov., a novel acidophilic actinobacterium, and proposal of the new actinobacterial family Treboniaceae fam. nov.</title>
        <authorList>
            <person name="Rapoport D."/>
            <person name="Sagova-Mareckova M."/>
            <person name="Sedlacek I."/>
            <person name="Provaznik J."/>
            <person name="Kralova S."/>
            <person name="Pavlinic D."/>
            <person name="Benes V."/>
            <person name="Kopecky J."/>
        </authorList>
    </citation>
    <scope>NUCLEOTIDE SEQUENCE [LARGE SCALE GENOMIC DNA]</scope>
    <source>
        <strain evidence="1 2">15Tr583</strain>
    </source>
</reference>
<dbReference type="Gene3D" id="3.30.460.40">
    <property type="match status" value="1"/>
</dbReference>
<evidence type="ECO:0000313" key="1">
    <source>
        <dbReference type="EMBL" id="TVZ04826.1"/>
    </source>
</evidence>
<dbReference type="RefSeq" id="WP_145852534.1">
    <property type="nucleotide sequence ID" value="NZ_RPFW01000002.1"/>
</dbReference>
<sequence length="169" mass="18283">MEAGDVIQVLDALDAAGVRHWVGGGWGVAALAGRQTRAHRDLDLNVDAEDLDRGLAALGLLGYVTETDWLPSRVELRAPGDRWVDVHPVAFDSAGNGRQHDMDGGFFEYPRGVLVRGLIGGRVVGCLSARQQRLFHNLGYEHRPQDVHDLAQLDQLEAGVNPGPGNFSS</sequence>
<dbReference type="Proteomes" id="UP000460272">
    <property type="component" value="Unassembled WGS sequence"/>
</dbReference>
<keyword evidence="2" id="KW-1185">Reference proteome</keyword>
<dbReference type="EMBL" id="RPFW01000002">
    <property type="protein sequence ID" value="TVZ04826.1"/>
    <property type="molecule type" value="Genomic_DNA"/>
</dbReference>
<dbReference type="Pfam" id="PF10706">
    <property type="entry name" value="Aminoglyc_resit"/>
    <property type="match status" value="1"/>
</dbReference>
<dbReference type="OrthoDB" id="9800567at2"/>
<proteinExistence type="predicted"/>
<evidence type="ECO:0000313" key="2">
    <source>
        <dbReference type="Proteomes" id="UP000460272"/>
    </source>
</evidence>
<gene>
    <name evidence="1" type="ORF">EAS64_09250</name>
</gene>